<dbReference type="Gene3D" id="3.30.70.1060">
    <property type="entry name" value="Dimeric alpha+beta barrel"/>
    <property type="match status" value="1"/>
</dbReference>
<gene>
    <name evidence="1" type="ORF">BKA15_000836</name>
</gene>
<name>A0A7Y9I3J8_9ACTN</name>
<keyword evidence="2" id="KW-1185">Reference proteome</keyword>
<reference evidence="1 2" key="1">
    <citation type="submission" date="2020-07" db="EMBL/GenBank/DDBJ databases">
        <title>Sequencing the genomes of 1000 actinobacteria strains.</title>
        <authorList>
            <person name="Klenk H.-P."/>
        </authorList>
    </citation>
    <scope>NUCLEOTIDE SEQUENCE [LARGE SCALE GENOMIC DNA]</scope>
    <source>
        <strain evidence="1 2">DSM 22083</strain>
    </source>
</reference>
<dbReference type="RefSeq" id="WP_218871059.1">
    <property type="nucleotide sequence ID" value="NZ_JACCBU010000001.1"/>
</dbReference>
<sequence>MPMFLITMAEPAHFDRWEAMTDSEQQAVLDAYGAFVATVRERGSVHYGDALARPDQAVTLRPGSAADRVAAPGPYTETDLQPHGIYVIEQPDLEAAVAAARLLPAPCSIEVRPLLDVYHHAHQPG</sequence>
<accession>A0A7Y9I3J8</accession>
<dbReference type="EMBL" id="JACCBU010000001">
    <property type="protein sequence ID" value="NYE69507.1"/>
    <property type="molecule type" value="Genomic_DNA"/>
</dbReference>
<dbReference type="AlphaFoldDB" id="A0A7Y9I3J8"/>
<organism evidence="1 2">
    <name type="scientific">Microlunatus parietis</name>
    <dbReference type="NCBI Taxonomy" id="682979"/>
    <lineage>
        <taxon>Bacteria</taxon>
        <taxon>Bacillati</taxon>
        <taxon>Actinomycetota</taxon>
        <taxon>Actinomycetes</taxon>
        <taxon>Propionibacteriales</taxon>
        <taxon>Propionibacteriaceae</taxon>
        <taxon>Microlunatus</taxon>
    </lineage>
</organism>
<evidence type="ECO:0000313" key="2">
    <source>
        <dbReference type="Proteomes" id="UP000569914"/>
    </source>
</evidence>
<dbReference type="SUPFAM" id="SSF54909">
    <property type="entry name" value="Dimeric alpha+beta barrel"/>
    <property type="match status" value="1"/>
</dbReference>
<evidence type="ECO:0008006" key="3">
    <source>
        <dbReference type="Google" id="ProtNLM"/>
    </source>
</evidence>
<comment type="caution">
    <text evidence="1">The sequence shown here is derived from an EMBL/GenBank/DDBJ whole genome shotgun (WGS) entry which is preliminary data.</text>
</comment>
<evidence type="ECO:0000313" key="1">
    <source>
        <dbReference type="EMBL" id="NYE69507.1"/>
    </source>
</evidence>
<dbReference type="InterPro" id="IPR011008">
    <property type="entry name" value="Dimeric_a/b-barrel"/>
</dbReference>
<dbReference type="PANTHER" id="PTHR35174:SF3">
    <property type="entry name" value="BLL7171 PROTEIN"/>
    <property type="match status" value="1"/>
</dbReference>
<dbReference type="PANTHER" id="PTHR35174">
    <property type="entry name" value="BLL7171 PROTEIN-RELATED"/>
    <property type="match status" value="1"/>
</dbReference>
<dbReference type="Proteomes" id="UP000569914">
    <property type="component" value="Unassembled WGS sequence"/>
</dbReference>
<protein>
    <recommendedName>
        <fullName evidence="3">YCII-related domain-containing protein</fullName>
    </recommendedName>
</protein>
<proteinExistence type="predicted"/>